<feature type="domain" description="Bacterial type II secretion system protein E" evidence="4">
    <location>
        <begin position="206"/>
        <end position="220"/>
    </location>
</feature>
<organism evidence="5 6">
    <name type="scientific">Terribacillus saccharophilus</name>
    <dbReference type="NCBI Taxonomy" id="361277"/>
    <lineage>
        <taxon>Bacteria</taxon>
        <taxon>Bacillati</taxon>
        <taxon>Bacillota</taxon>
        <taxon>Bacilli</taxon>
        <taxon>Bacillales</taxon>
        <taxon>Bacillaceae</taxon>
        <taxon>Terribacillus</taxon>
    </lineage>
</organism>
<dbReference type="Gene3D" id="3.30.450.90">
    <property type="match status" value="1"/>
</dbReference>
<dbReference type="PANTHER" id="PTHR30258">
    <property type="entry name" value="TYPE II SECRETION SYSTEM PROTEIN GSPE-RELATED"/>
    <property type="match status" value="1"/>
</dbReference>
<dbReference type="PANTHER" id="PTHR30258:SF2">
    <property type="entry name" value="COMG OPERON PROTEIN 1"/>
    <property type="match status" value="1"/>
</dbReference>
<gene>
    <name evidence="5" type="ORF">SAMN04489762_0435</name>
</gene>
<protein>
    <submittedName>
        <fullName evidence="5">Competence-related pilin export protein ComGA</fullName>
    </submittedName>
</protein>
<dbReference type="InterPro" id="IPR047667">
    <property type="entry name" value="ATPase_ComGA"/>
</dbReference>
<dbReference type="GO" id="GO:0005886">
    <property type="term" value="C:plasma membrane"/>
    <property type="evidence" value="ECO:0007669"/>
    <property type="project" value="TreeGrafter"/>
</dbReference>
<keyword evidence="2" id="KW-0547">Nucleotide-binding</keyword>
<dbReference type="Proteomes" id="UP000199735">
    <property type="component" value="Unassembled WGS sequence"/>
</dbReference>
<comment type="caution">
    <text evidence="5">The sequence shown here is derived from an EMBL/GenBank/DDBJ whole genome shotgun (WGS) entry which is preliminary data.</text>
</comment>
<name>A0AAX2EAH8_9BACI</name>
<comment type="similarity">
    <text evidence="1">Belongs to the GSP E family.</text>
</comment>
<dbReference type="CDD" id="cd01129">
    <property type="entry name" value="PulE-GspE-like"/>
    <property type="match status" value="1"/>
</dbReference>
<sequence length="358" mass="39782">MLESPSVFAANLMEEAIQQQASDIHFTPEEDETSVFVRIHGKRVLHSHLSTASFRKLIAYYKFVSGMDIGEMQKPQDGAMPFSYKGQKQYSLRLSTLPLKQTESLAIRILPQSEAPLLDQLFLFPFQISLLRQILMESTGILLFTGPTGSGKTTTMYSILQDLLRIKACQAITLEDPIEKRMENMLQVQVNEKAGLTYQAGLKAALRHDPDVLMIGEIRDESTASFAFETARTGHLVISTLHAKNAAGAIHRLKEMGIPIADLQHTLIGVASLELLPITKPHPTRAAIMELADSAQISRLLKANKTSFLTFEKLRRKAYAYGFITKENYQVQEGRQTAVYGTADAFPPAASSAQNTRI</sequence>
<evidence type="ECO:0000313" key="6">
    <source>
        <dbReference type="Proteomes" id="UP000199735"/>
    </source>
</evidence>
<dbReference type="EMBL" id="FOCD01000001">
    <property type="protein sequence ID" value="SEM57510.1"/>
    <property type="molecule type" value="Genomic_DNA"/>
</dbReference>
<evidence type="ECO:0000313" key="5">
    <source>
        <dbReference type="EMBL" id="SEM57510.1"/>
    </source>
</evidence>
<evidence type="ECO:0000259" key="4">
    <source>
        <dbReference type="PROSITE" id="PS00662"/>
    </source>
</evidence>
<keyword evidence="3" id="KW-0067">ATP-binding</keyword>
<dbReference type="AlphaFoldDB" id="A0AAX2EAH8"/>
<dbReference type="SUPFAM" id="SSF52540">
    <property type="entry name" value="P-loop containing nucleoside triphosphate hydrolases"/>
    <property type="match status" value="1"/>
</dbReference>
<dbReference type="GO" id="GO:0005524">
    <property type="term" value="F:ATP binding"/>
    <property type="evidence" value="ECO:0007669"/>
    <property type="project" value="UniProtKB-KW"/>
</dbReference>
<evidence type="ECO:0000256" key="3">
    <source>
        <dbReference type="ARBA" id="ARBA00022840"/>
    </source>
</evidence>
<dbReference type="PROSITE" id="PS00662">
    <property type="entry name" value="T2SP_E"/>
    <property type="match status" value="1"/>
</dbReference>
<dbReference type="GO" id="GO:0016887">
    <property type="term" value="F:ATP hydrolysis activity"/>
    <property type="evidence" value="ECO:0007669"/>
    <property type="project" value="TreeGrafter"/>
</dbReference>
<dbReference type="InterPro" id="IPR001482">
    <property type="entry name" value="T2SS/T4SS_dom"/>
</dbReference>
<accession>A0AAX2EAH8</accession>
<dbReference type="RefSeq" id="WP_318249995.1">
    <property type="nucleotide sequence ID" value="NZ_FOCD01000001.1"/>
</dbReference>
<evidence type="ECO:0000256" key="2">
    <source>
        <dbReference type="ARBA" id="ARBA00022741"/>
    </source>
</evidence>
<dbReference type="SMART" id="SM00382">
    <property type="entry name" value="AAA"/>
    <property type="match status" value="1"/>
</dbReference>
<proteinExistence type="inferred from homology"/>
<dbReference type="Pfam" id="PF00437">
    <property type="entry name" value="T2SSE"/>
    <property type="match status" value="1"/>
</dbReference>
<dbReference type="Gene3D" id="3.40.50.300">
    <property type="entry name" value="P-loop containing nucleotide triphosphate hydrolases"/>
    <property type="match status" value="1"/>
</dbReference>
<reference evidence="5 6" key="1">
    <citation type="submission" date="2016-10" db="EMBL/GenBank/DDBJ databases">
        <authorList>
            <person name="Varghese N."/>
            <person name="Submissions S."/>
        </authorList>
    </citation>
    <scope>NUCLEOTIDE SEQUENCE [LARGE SCALE GENOMIC DNA]</scope>
    <source>
        <strain evidence="5 6">DSM 21619</strain>
    </source>
</reference>
<evidence type="ECO:0000256" key="1">
    <source>
        <dbReference type="ARBA" id="ARBA00006611"/>
    </source>
</evidence>
<dbReference type="NCBIfam" id="NF041000">
    <property type="entry name" value="ATPase_ComGA"/>
    <property type="match status" value="1"/>
</dbReference>
<dbReference type="InterPro" id="IPR003593">
    <property type="entry name" value="AAA+_ATPase"/>
</dbReference>
<dbReference type="InterPro" id="IPR027417">
    <property type="entry name" value="P-loop_NTPase"/>
</dbReference>